<accession>A0AAC8TFK4</accession>
<evidence type="ECO:0000313" key="1">
    <source>
        <dbReference type="EMBL" id="AKJ04167.1"/>
    </source>
</evidence>
<proteinExistence type="predicted"/>
<gene>
    <name evidence="1" type="ORF">AA314_05793</name>
</gene>
<dbReference type="EMBL" id="CP011509">
    <property type="protein sequence ID" value="AKJ04167.1"/>
    <property type="molecule type" value="Genomic_DNA"/>
</dbReference>
<name>A0AAC8TFK4_9BACT</name>
<organism evidence="1 2">
    <name type="scientific">Archangium gephyra</name>
    <dbReference type="NCBI Taxonomy" id="48"/>
    <lineage>
        <taxon>Bacteria</taxon>
        <taxon>Pseudomonadati</taxon>
        <taxon>Myxococcota</taxon>
        <taxon>Myxococcia</taxon>
        <taxon>Myxococcales</taxon>
        <taxon>Cystobacterineae</taxon>
        <taxon>Archangiaceae</taxon>
        <taxon>Archangium</taxon>
    </lineage>
</organism>
<dbReference type="AlphaFoldDB" id="A0AAC8TFK4"/>
<dbReference type="Proteomes" id="UP000035579">
    <property type="component" value="Chromosome"/>
</dbReference>
<reference evidence="1 2" key="1">
    <citation type="submission" date="2015-05" db="EMBL/GenBank/DDBJ databases">
        <title>Genome assembly of Archangium gephyra DSM 2261.</title>
        <authorList>
            <person name="Sharma G."/>
            <person name="Subramanian S."/>
        </authorList>
    </citation>
    <scope>NUCLEOTIDE SEQUENCE [LARGE SCALE GENOMIC DNA]</scope>
    <source>
        <strain evidence="1 2">DSM 2261</strain>
    </source>
</reference>
<protein>
    <submittedName>
        <fullName evidence="1">Uncharacterized protein</fullName>
    </submittedName>
</protein>
<sequence>MMNDESGEKVRFGRGQKFRLSQKGNEAVSAYTLMVEKARGGSGRAQFDAARGDWSGPRGLSSEDGLYLVEFGVGERTISEVTRNLEDCASPKEVKAAIERLLECGMIEPVAVPVAPPAQPRRYW</sequence>
<dbReference type="KEGG" id="age:AA314_05793"/>
<evidence type="ECO:0000313" key="2">
    <source>
        <dbReference type="Proteomes" id="UP000035579"/>
    </source>
</evidence>